<accession>A0A812P4C9</accession>
<dbReference type="Proteomes" id="UP000604046">
    <property type="component" value="Unassembled WGS sequence"/>
</dbReference>
<gene>
    <name evidence="2" type="ORF">SNAT2548_LOCUS17628</name>
</gene>
<dbReference type="GO" id="GO:0016192">
    <property type="term" value="P:vesicle-mediated transport"/>
    <property type="evidence" value="ECO:0007669"/>
    <property type="project" value="InterPro"/>
</dbReference>
<evidence type="ECO:0000313" key="2">
    <source>
        <dbReference type="EMBL" id="CAE7336777.1"/>
    </source>
</evidence>
<feature type="transmembrane region" description="Helical" evidence="1">
    <location>
        <begin position="58"/>
        <end position="77"/>
    </location>
</feature>
<keyword evidence="1" id="KW-1133">Transmembrane helix</keyword>
<protein>
    <submittedName>
        <fullName evidence="2">Uncharacterized protein</fullName>
    </submittedName>
</protein>
<evidence type="ECO:0000256" key="1">
    <source>
        <dbReference type="SAM" id="Phobius"/>
    </source>
</evidence>
<evidence type="ECO:0000313" key="3">
    <source>
        <dbReference type="Proteomes" id="UP000604046"/>
    </source>
</evidence>
<dbReference type="AlphaFoldDB" id="A0A812P4C9"/>
<proteinExistence type="predicted"/>
<dbReference type="SMART" id="SM01398">
    <property type="entry name" value="Cornichon"/>
    <property type="match status" value="1"/>
</dbReference>
<dbReference type="OrthoDB" id="409134at2759"/>
<keyword evidence="3" id="KW-1185">Reference proteome</keyword>
<keyword evidence="1" id="KW-0472">Membrane</keyword>
<organism evidence="2 3">
    <name type="scientific">Symbiodinium natans</name>
    <dbReference type="NCBI Taxonomy" id="878477"/>
    <lineage>
        <taxon>Eukaryota</taxon>
        <taxon>Sar</taxon>
        <taxon>Alveolata</taxon>
        <taxon>Dinophyceae</taxon>
        <taxon>Suessiales</taxon>
        <taxon>Symbiodiniaceae</taxon>
        <taxon>Symbiodinium</taxon>
    </lineage>
</organism>
<dbReference type="EMBL" id="CAJNDS010002117">
    <property type="protein sequence ID" value="CAE7336777.1"/>
    <property type="molecule type" value="Genomic_DNA"/>
</dbReference>
<comment type="caution">
    <text evidence="2">The sequence shown here is derived from an EMBL/GenBank/DDBJ whole genome shotgun (WGS) entry which is preliminary data.</text>
</comment>
<reference evidence="2" key="1">
    <citation type="submission" date="2021-02" db="EMBL/GenBank/DDBJ databases">
        <authorList>
            <person name="Dougan E. K."/>
            <person name="Rhodes N."/>
            <person name="Thang M."/>
            <person name="Chan C."/>
        </authorList>
    </citation>
    <scope>NUCLEOTIDE SEQUENCE</scope>
</reference>
<sequence length="151" mass="17196">MVFFTVFATIDSMTLLFAMTGLLGSSAYSLKAIADLEYDLINSVDFFKVYNQAHRVELAFVMLNAFAVLPFVANWWLSPIQLIWAAVKVLRGVSGGNQIDEKDVFKPEVYGRQRRWQMAGFFVYLVSIFIYFARAMCAVMDIHVHGISPYD</sequence>
<name>A0A812P4C9_9DINO</name>
<keyword evidence="1" id="KW-0812">Transmembrane</keyword>
<dbReference type="InterPro" id="IPR003377">
    <property type="entry name" value="Cornichon"/>
</dbReference>
<dbReference type="Pfam" id="PF03311">
    <property type="entry name" value="Cornichon"/>
    <property type="match status" value="1"/>
</dbReference>
<feature type="transmembrane region" description="Helical" evidence="1">
    <location>
        <begin position="121"/>
        <end position="144"/>
    </location>
</feature>